<dbReference type="GeneID" id="68617716"/>
<dbReference type="EMBL" id="BAABKX010000030">
    <property type="protein sequence ID" value="GAA5064940.1"/>
    <property type="molecule type" value="Genomic_DNA"/>
</dbReference>
<dbReference type="AlphaFoldDB" id="A0AAV3UR34"/>
<accession>A0AAV3UR34</accession>
<dbReference type="Proteomes" id="UP001501729">
    <property type="component" value="Unassembled WGS sequence"/>
</dbReference>
<gene>
    <name evidence="1" type="ORF">GCM10025751_55200</name>
</gene>
<evidence type="ECO:0000313" key="1">
    <source>
        <dbReference type="EMBL" id="GAA5064940.1"/>
    </source>
</evidence>
<dbReference type="Pfam" id="PF13030">
    <property type="entry name" value="DUF3891"/>
    <property type="match status" value="1"/>
</dbReference>
<dbReference type="InterPro" id="IPR024992">
    <property type="entry name" value="DUF3891"/>
</dbReference>
<evidence type="ECO:0008006" key="3">
    <source>
        <dbReference type="Google" id="ProtNLM"/>
    </source>
</evidence>
<sequence>MLIADGDDYYRFITQPDHAKLAGQFAEHWGNDTFERPTPFAAMVLVAANHDDGWWEYDRTPHLEDGDIVDFVSVPAAEWIKFYDNGISTVAEMNRYAGLVASMHGSGLRRRRYGLSASWPDTQPAFEEFVDHEEQRQTRLAGQLHRSNGPEEERVSDEDMSVLTALHERGEPPANTDSRLWCNYELLQVWDALSLIFGTSESPDKTAIESVPVAPNEEESVTVQPVSNGEFELNPYPFDESPLTVFVPARIVPKVDYETEDDLRRAYYGGEYETVEFTLRA</sequence>
<reference evidence="1 2" key="1">
    <citation type="journal article" date="2019" name="Int. J. Syst. Evol. Microbiol.">
        <title>The Global Catalogue of Microorganisms (GCM) 10K type strain sequencing project: providing services to taxonomists for standard genome sequencing and annotation.</title>
        <authorList>
            <consortium name="The Broad Institute Genomics Platform"/>
            <consortium name="The Broad Institute Genome Sequencing Center for Infectious Disease"/>
            <person name="Wu L."/>
            <person name="Ma J."/>
        </authorList>
    </citation>
    <scope>NUCLEOTIDE SEQUENCE [LARGE SCALE GENOMIC DNA]</scope>
    <source>
        <strain evidence="1 2">JCM 17504</strain>
    </source>
</reference>
<comment type="caution">
    <text evidence="1">The sequence shown here is derived from an EMBL/GenBank/DDBJ whole genome shotgun (WGS) entry which is preliminary data.</text>
</comment>
<protein>
    <recommendedName>
        <fullName evidence="3">DUF3891 family protein</fullName>
    </recommendedName>
</protein>
<proteinExistence type="predicted"/>
<dbReference type="RefSeq" id="WP_227779003.1">
    <property type="nucleotide sequence ID" value="NZ_BAABKX010000030.1"/>
</dbReference>
<keyword evidence="2" id="KW-1185">Reference proteome</keyword>
<evidence type="ECO:0000313" key="2">
    <source>
        <dbReference type="Proteomes" id="UP001501729"/>
    </source>
</evidence>
<organism evidence="1 2">
    <name type="scientific">Haladaptatus pallidirubidus</name>
    <dbReference type="NCBI Taxonomy" id="1008152"/>
    <lineage>
        <taxon>Archaea</taxon>
        <taxon>Methanobacteriati</taxon>
        <taxon>Methanobacteriota</taxon>
        <taxon>Stenosarchaea group</taxon>
        <taxon>Halobacteria</taxon>
        <taxon>Halobacteriales</taxon>
        <taxon>Haladaptataceae</taxon>
        <taxon>Haladaptatus</taxon>
    </lineage>
</organism>
<name>A0AAV3UR34_9EURY</name>